<evidence type="ECO:0000256" key="3">
    <source>
        <dbReference type="ARBA" id="ARBA00012030"/>
    </source>
</evidence>
<reference evidence="14 15" key="1">
    <citation type="submission" date="2020-08" db="EMBL/GenBank/DDBJ databases">
        <title>Genomic Encyclopedia of Type Strains, Phase IV (KMG-IV): sequencing the most valuable type-strain genomes for metagenomic binning, comparative biology and taxonomic classification.</title>
        <authorList>
            <person name="Goeker M."/>
        </authorList>
    </citation>
    <scope>NUCLEOTIDE SEQUENCE [LARGE SCALE GENOMIC DNA]</scope>
    <source>
        <strain evidence="14 15">DSM 24448</strain>
    </source>
</reference>
<evidence type="ECO:0000256" key="8">
    <source>
        <dbReference type="ARBA" id="ARBA00022801"/>
    </source>
</evidence>
<dbReference type="InterPro" id="IPR005122">
    <property type="entry name" value="Uracil-DNA_glycosylase-like"/>
</dbReference>
<name>A0A7W9A1U8_9CAUL</name>
<proteinExistence type="inferred from homology"/>
<evidence type="ECO:0000313" key="14">
    <source>
        <dbReference type="EMBL" id="MBB5659849.1"/>
    </source>
</evidence>
<dbReference type="SMART" id="SM00986">
    <property type="entry name" value="UDG"/>
    <property type="match status" value="1"/>
</dbReference>
<comment type="caution">
    <text evidence="14">The sequence shown here is derived from an EMBL/GenBank/DDBJ whole genome shotgun (WGS) entry which is preliminary data.</text>
</comment>
<organism evidence="14 15">
    <name type="scientific">Brevundimonas halotolerans</name>
    <dbReference type="NCBI Taxonomy" id="69670"/>
    <lineage>
        <taxon>Bacteria</taxon>
        <taxon>Pseudomonadati</taxon>
        <taxon>Pseudomonadota</taxon>
        <taxon>Alphaproteobacteria</taxon>
        <taxon>Caulobacterales</taxon>
        <taxon>Caulobacteraceae</taxon>
        <taxon>Brevundimonas</taxon>
    </lineage>
</organism>
<dbReference type="GO" id="GO:0004844">
    <property type="term" value="F:uracil DNA N-glycosylase activity"/>
    <property type="evidence" value="ECO:0007669"/>
    <property type="project" value="UniProtKB-EC"/>
</dbReference>
<dbReference type="GO" id="GO:0051539">
    <property type="term" value="F:4 iron, 4 sulfur cluster binding"/>
    <property type="evidence" value="ECO:0007669"/>
    <property type="project" value="UniProtKB-KW"/>
</dbReference>
<evidence type="ECO:0000259" key="13">
    <source>
        <dbReference type="SMART" id="SM00986"/>
    </source>
</evidence>
<keyword evidence="5" id="KW-0004">4Fe-4S</keyword>
<dbReference type="InterPro" id="IPR051536">
    <property type="entry name" value="UDG_Type-4/5"/>
</dbReference>
<evidence type="ECO:0000256" key="1">
    <source>
        <dbReference type="ARBA" id="ARBA00001400"/>
    </source>
</evidence>
<keyword evidence="7" id="KW-0227">DNA damage</keyword>
<dbReference type="SUPFAM" id="SSF52141">
    <property type="entry name" value="Uracil-DNA glycosylase-like"/>
    <property type="match status" value="1"/>
</dbReference>
<evidence type="ECO:0000256" key="7">
    <source>
        <dbReference type="ARBA" id="ARBA00022763"/>
    </source>
</evidence>
<evidence type="ECO:0000256" key="2">
    <source>
        <dbReference type="ARBA" id="ARBA00006521"/>
    </source>
</evidence>
<dbReference type="Proteomes" id="UP000548978">
    <property type="component" value="Unassembled WGS sequence"/>
</dbReference>
<comment type="similarity">
    <text evidence="2">Belongs to the uracil-DNA glycosylase (UDG) superfamily. Type 4 (UDGa) family.</text>
</comment>
<comment type="catalytic activity">
    <reaction evidence="1">
        <text>Hydrolyzes single-stranded DNA or mismatched double-stranded DNA and polynucleotides, releasing free uracil.</text>
        <dbReference type="EC" id="3.2.2.27"/>
    </reaction>
</comment>
<keyword evidence="8" id="KW-0378">Hydrolase</keyword>
<evidence type="ECO:0000256" key="12">
    <source>
        <dbReference type="SAM" id="MobiDB-lite"/>
    </source>
</evidence>
<keyword evidence="10" id="KW-0411">Iron-sulfur</keyword>
<keyword evidence="11" id="KW-0234">DNA repair</keyword>
<dbReference type="EMBL" id="JACIJB010000001">
    <property type="protein sequence ID" value="MBB5659849.1"/>
    <property type="molecule type" value="Genomic_DNA"/>
</dbReference>
<dbReference type="NCBIfam" id="TIGR00758">
    <property type="entry name" value="UDG_fam4"/>
    <property type="match status" value="1"/>
</dbReference>
<dbReference type="RefSeq" id="WP_123287220.1">
    <property type="nucleotide sequence ID" value="NZ_JACIJB010000001.1"/>
</dbReference>
<dbReference type="AlphaFoldDB" id="A0A7W9A1U8"/>
<dbReference type="PANTHER" id="PTHR33693:SF1">
    <property type="entry name" value="TYPE-4 URACIL-DNA GLYCOSYLASE"/>
    <property type="match status" value="1"/>
</dbReference>
<keyword evidence="9" id="KW-0408">Iron</keyword>
<feature type="region of interest" description="Disordered" evidence="12">
    <location>
        <begin position="29"/>
        <end position="56"/>
    </location>
</feature>
<evidence type="ECO:0000256" key="5">
    <source>
        <dbReference type="ARBA" id="ARBA00022485"/>
    </source>
</evidence>
<evidence type="ECO:0000256" key="10">
    <source>
        <dbReference type="ARBA" id="ARBA00023014"/>
    </source>
</evidence>
<dbReference type="InterPro" id="IPR005273">
    <property type="entry name" value="Ura-DNA_glyco_family4"/>
</dbReference>
<evidence type="ECO:0000256" key="4">
    <source>
        <dbReference type="ARBA" id="ARBA00019403"/>
    </source>
</evidence>
<dbReference type="GO" id="GO:0006281">
    <property type="term" value="P:DNA repair"/>
    <property type="evidence" value="ECO:0007669"/>
    <property type="project" value="UniProtKB-KW"/>
</dbReference>
<keyword evidence="15" id="KW-1185">Reference proteome</keyword>
<accession>A0A7W9A1U8</accession>
<protein>
    <recommendedName>
        <fullName evidence="4">Type-4 uracil-DNA glycosylase</fullName>
        <ecNumber evidence="3">3.2.2.27</ecNumber>
    </recommendedName>
</protein>
<keyword evidence="14" id="KW-0548">Nucleotidyltransferase</keyword>
<dbReference type="GO" id="GO:0046872">
    <property type="term" value="F:metal ion binding"/>
    <property type="evidence" value="ECO:0007669"/>
    <property type="project" value="UniProtKB-KW"/>
</dbReference>
<dbReference type="PANTHER" id="PTHR33693">
    <property type="entry name" value="TYPE-5 URACIL-DNA GLYCOSYLASE"/>
    <property type="match status" value="1"/>
</dbReference>
<dbReference type="CDD" id="cd10030">
    <property type="entry name" value="UDG-F4_TTUDGA_SPO1dp_like"/>
    <property type="match status" value="1"/>
</dbReference>
<dbReference type="SMART" id="SM00987">
    <property type="entry name" value="UreE_C"/>
    <property type="match status" value="1"/>
</dbReference>
<evidence type="ECO:0000313" key="15">
    <source>
        <dbReference type="Proteomes" id="UP000548978"/>
    </source>
</evidence>
<evidence type="ECO:0000256" key="6">
    <source>
        <dbReference type="ARBA" id="ARBA00022723"/>
    </source>
</evidence>
<feature type="domain" description="Uracil-DNA glycosylase-like" evidence="13">
    <location>
        <begin position="117"/>
        <end position="268"/>
    </location>
</feature>
<sequence length="287" mass="29949">MNASPAASDALTALLAFWHDAGVEDCFGDAPVDRTRETAPPPPAKATRAPAAAQTGTVTPLRAPVASARVSTDTVAEAVALARTAAKAADSLESLTEAIRGFEACPLSGMGARQAVVWRGEATAPVMIVGEGPGAEEDAQGLPFVGKAGRLLDRMLKAAQLEGRVVITNTVFWRPPGNRTPSPEEQAICAPFVARALELVKPKLVLTVGAAAARAILHTNEGITRLRGTWGEWHLPEGGTSAPVMPTLHPAFLLRQPQAKAMVWADLLAVAARLDGSSQTTDSKTPH</sequence>
<dbReference type="EC" id="3.2.2.27" evidence="3"/>
<keyword evidence="6" id="KW-0479">Metal-binding</keyword>
<keyword evidence="14" id="KW-0808">Transferase</keyword>
<dbReference type="Gene3D" id="3.40.470.10">
    <property type="entry name" value="Uracil-DNA glycosylase-like domain"/>
    <property type="match status" value="1"/>
</dbReference>
<dbReference type="OrthoDB" id="5290748at2"/>
<dbReference type="Pfam" id="PF03167">
    <property type="entry name" value="UDG"/>
    <property type="match status" value="1"/>
</dbReference>
<gene>
    <name evidence="14" type="ORF">FHS65_000567</name>
</gene>
<evidence type="ECO:0000256" key="9">
    <source>
        <dbReference type="ARBA" id="ARBA00023004"/>
    </source>
</evidence>
<dbReference type="GO" id="GO:0016779">
    <property type="term" value="F:nucleotidyltransferase activity"/>
    <property type="evidence" value="ECO:0007669"/>
    <property type="project" value="UniProtKB-KW"/>
</dbReference>
<dbReference type="InterPro" id="IPR036895">
    <property type="entry name" value="Uracil-DNA_glycosylase-like_sf"/>
</dbReference>
<evidence type="ECO:0000256" key="11">
    <source>
        <dbReference type="ARBA" id="ARBA00023204"/>
    </source>
</evidence>